<gene>
    <name evidence="2" type="ORF">IQ63_43360</name>
</gene>
<dbReference type="OrthoDB" id="4350374at2"/>
<dbReference type="NCBIfam" id="NF033218">
    <property type="entry name" value="anchor_AmaP"/>
    <property type="match status" value="1"/>
</dbReference>
<keyword evidence="1" id="KW-0812">Transmembrane</keyword>
<protein>
    <submittedName>
        <fullName evidence="2">Membrane protein</fullName>
    </submittedName>
</protein>
<reference evidence="3" key="1">
    <citation type="submission" date="2014-07" db="EMBL/GenBank/DDBJ databases">
        <title>Genome sequencing of plant-pathogenic Streptomyces species.</title>
        <authorList>
            <person name="Harrison J."/>
            <person name="Sapp M."/>
            <person name="Thwaites R."/>
            <person name="Studholme D.J."/>
        </authorList>
    </citation>
    <scope>NUCLEOTIDE SEQUENCE [LARGE SCALE GENOMIC DNA]</scope>
    <source>
        <strain evidence="3">NCPPB 4445</strain>
    </source>
</reference>
<dbReference type="RefSeq" id="WP_050375458.1">
    <property type="nucleotide sequence ID" value="NZ_KQ257834.1"/>
</dbReference>
<organism evidence="2 3">
    <name type="scientific">Streptomyces acidiscabies</name>
    <dbReference type="NCBI Taxonomy" id="42234"/>
    <lineage>
        <taxon>Bacteria</taxon>
        <taxon>Bacillati</taxon>
        <taxon>Actinomycetota</taxon>
        <taxon>Actinomycetes</taxon>
        <taxon>Kitasatosporales</taxon>
        <taxon>Streptomycetaceae</taxon>
        <taxon>Streptomyces</taxon>
    </lineage>
</organism>
<sequence>MLRTVNRVLLGLAGLALLALGGSVLAIGLGADLPSWWLHGDRHDALLTASQRTRWRDEGWWWPTVIGALALIVLLALWWLTANLRRRRLGEVLINTGDGESAILRGSALENVLATETAHLDGVSHARVHLTGRRDAPETQVHLRVEPHASPGEALRNFITHALTRARDSAALKALPAEVRMRAMKHKAERVT</sequence>
<accession>A0A0L0JF97</accession>
<dbReference type="AlphaFoldDB" id="A0A0L0JF97"/>
<keyword evidence="1" id="KW-1133">Transmembrane helix</keyword>
<evidence type="ECO:0000313" key="2">
    <source>
        <dbReference type="EMBL" id="KND24119.1"/>
    </source>
</evidence>
<dbReference type="PATRIC" id="fig|42234.21.peg.8902"/>
<dbReference type="EMBL" id="JPPY01000250">
    <property type="protein sequence ID" value="KND24119.1"/>
    <property type="molecule type" value="Genomic_DNA"/>
</dbReference>
<feature type="transmembrane region" description="Helical" evidence="1">
    <location>
        <begin position="60"/>
        <end position="80"/>
    </location>
</feature>
<proteinExistence type="predicted"/>
<keyword evidence="1" id="KW-0472">Membrane</keyword>
<evidence type="ECO:0000256" key="1">
    <source>
        <dbReference type="SAM" id="Phobius"/>
    </source>
</evidence>
<name>A0A0L0JF97_9ACTN</name>
<comment type="caution">
    <text evidence="2">The sequence shown here is derived from an EMBL/GenBank/DDBJ whole genome shotgun (WGS) entry which is preliminary data.</text>
</comment>
<dbReference type="Proteomes" id="UP000037151">
    <property type="component" value="Unassembled WGS sequence"/>
</dbReference>
<evidence type="ECO:0000313" key="3">
    <source>
        <dbReference type="Proteomes" id="UP000037151"/>
    </source>
</evidence>